<dbReference type="GO" id="GO:0000977">
    <property type="term" value="F:RNA polymerase II transcription regulatory region sequence-specific DNA binding"/>
    <property type="evidence" value="ECO:0007669"/>
    <property type="project" value="TreeGrafter"/>
</dbReference>
<evidence type="ECO:0000256" key="2">
    <source>
        <dbReference type="ARBA" id="ARBA00022833"/>
    </source>
</evidence>
<keyword evidence="1" id="KW-0479">Metal-binding</keyword>
<feature type="compositionally biased region" description="Basic and acidic residues" evidence="7">
    <location>
        <begin position="54"/>
        <end position="72"/>
    </location>
</feature>
<dbReference type="GO" id="GO:0009267">
    <property type="term" value="P:cellular response to starvation"/>
    <property type="evidence" value="ECO:0007669"/>
    <property type="project" value="TreeGrafter"/>
</dbReference>
<reference evidence="8" key="1">
    <citation type="submission" date="2020-06" db="EMBL/GenBank/DDBJ databases">
        <authorList>
            <person name="Onetto C."/>
        </authorList>
    </citation>
    <scope>NUCLEOTIDE SEQUENCE</scope>
</reference>
<evidence type="ECO:0000313" key="8">
    <source>
        <dbReference type="EMBL" id="CAD0115101.1"/>
    </source>
</evidence>
<dbReference type="InterPro" id="IPR050335">
    <property type="entry name" value="ERT1_acuK_gluconeogen_tf"/>
</dbReference>
<evidence type="ECO:0000256" key="1">
    <source>
        <dbReference type="ARBA" id="ARBA00022723"/>
    </source>
</evidence>
<keyword evidence="9" id="KW-1185">Reference proteome</keyword>
<gene>
    <name evidence="8" type="ORF">AWRI4620_LOCUS9356</name>
</gene>
<feature type="compositionally biased region" description="Basic and acidic residues" evidence="7">
    <location>
        <begin position="1"/>
        <end position="11"/>
    </location>
</feature>
<feature type="compositionally biased region" description="Polar residues" evidence="7">
    <location>
        <begin position="16"/>
        <end position="27"/>
    </location>
</feature>
<keyword evidence="2" id="KW-0862">Zinc</keyword>
<evidence type="ECO:0000256" key="6">
    <source>
        <dbReference type="ARBA" id="ARBA00023242"/>
    </source>
</evidence>
<dbReference type="GO" id="GO:0005634">
    <property type="term" value="C:nucleus"/>
    <property type="evidence" value="ECO:0007669"/>
    <property type="project" value="TreeGrafter"/>
</dbReference>
<protein>
    <recommendedName>
        <fullName evidence="10">Zn(2)-C6 fungal-type domain-containing protein</fullName>
    </recommendedName>
</protein>
<dbReference type="PANTHER" id="PTHR47659:SF1">
    <property type="entry name" value="TRANSCRIPTION ACTIVATOR OF GLUCONEOGENESIS ERT1"/>
    <property type="match status" value="1"/>
</dbReference>
<comment type="caution">
    <text evidence="8">The sequence shown here is derived from an EMBL/GenBank/DDBJ whole genome shotgun (WGS) entry which is preliminary data.</text>
</comment>
<dbReference type="EMBL" id="CAINUL010000019">
    <property type="protein sequence ID" value="CAD0115101.1"/>
    <property type="molecule type" value="Genomic_DNA"/>
</dbReference>
<dbReference type="Proteomes" id="UP000745764">
    <property type="component" value="Unassembled WGS sequence"/>
</dbReference>
<proteinExistence type="predicted"/>
<dbReference type="GO" id="GO:0003700">
    <property type="term" value="F:DNA-binding transcription factor activity"/>
    <property type="evidence" value="ECO:0007669"/>
    <property type="project" value="TreeGrafter"/>
</dbReference>
<keyword evidence="6" id="KW-0539">Nucleus</keyword>
<keyword evidence="3" id="KW-0805">Transcription regulation</keyword>
<evidence type="ECO:0000313" key="9">
    <source>
        <dbReference type="Proteomes" id="UP000745764"/>
    </source>
</evidence>
<evidence type="ECO:0000256" key="7">
    <source>
        <dbReference type="SAM" id="MobiDB-lite"/>
    </source>
</evidence>
<dbReference type="PANTHER" id="PTHR47659">
    <property type="entry name" value="ZN(II)2CYS6 TRANSCRIPTION FACTOR (EUROFUNG)-RELATED"/>
    <property type="match status" value="1"/>
</dbReference>
<evidence type="ECO:0008006" key="10">
    <source>
        <dbReference type="Google" id="ProtNLM"/>
    </source>
</evidence>
<feature type="region of interest" description="Disordered" evidence="7">
    <location>
        <begin position="1"/>
        <end position="80"/>
    </location>
</feature>
<evidence type="ECO:0000256" key="3">
    <source>
        <dbReference type="ARBA" id="ARBA00023015"/>
    </source>
</evidence>
<accession>A0A9N8PWC7</accession>
<dbReference type="AlphaFoldDB" id="A0A9N8PWC7"/>
<name>A0A9N8PWC7_9PEZI</name>
<organism evidence="8 9">
    <name type="scientific">Aureobasidium uvarum</name>
    <dbReference type="NCBI Taxonomy" id="2773716"/>
    <lineage>
        <taxon>Eukaryota</taxon>
        <taxon>Fungi</taxon>
        <taxon>Dikarya</taxon>
        <taxon>Ascomycota</taxon>
        <taxon>Pezizomycotina</taxon>
        <taxon>Dothideomycetes</taxon>
        <taxon>Dothideomycetidae</taxon>
        <taxon>Dothideales</taxon>
        <taxon>Saccotheciaceae</taxon>
        <taxon>Aureobasidium</taxon>
    </lineage>
</organism>
<keyword evidence="4" id="KW-0238">DNA-binding</keyword>
<evidence type="ECO:0000256" key="4">
    <source>
        <dbReference type="ARBA" id="ARBA00023125"/>
    </source>
</evidence>
<dbReference type="GO" id="GO:0046872">
    <property type="term" value="F:metal ion binding"/>
    <property type="evidence" value="ECO:0007669"/>
    <property type="project" value="UniProtKB-KW"/>
</dbReference>
<evidence type="ECO:0000256" key="5">
    <source>
        <dbReference type="ARBA" id="ARBA00023163"/>
    </source>
</evidence>
<keyword evidence="5" id="KW-0804">Transcription</keyword>
<sequence>MAPDSAHHGDPDDQADPTSNQTSTPSKTLPLMSDSIQEPSQSDDKASPASASSNKDHNESATKKANAKDPSRPRRKKARRACYACQRAHLTCGMSTVVL</sequence>